<dbReference type="Proteomes" id="UP000790709">
    <property type="component" value="Unassembled WGS sequence"/>
</dbReference>
<proteinExistence type="predicted"/>
<organism evidence="1 2">
    <name type="scientific">Leucogyrophana mollusca</name>
    <dbReference type="NCBI Taxonomy" id="85980"/>
    <lineage>
        <taxon>Eukaryota</taxon>
        <taxon>Fungi</taxon>
        <taxon>Dikarya</taxon>
        <taxon>Basidiomycota</taxon>
        <taxon>Agaricomycotina</taxon>
        <taxon>Agaricomycetes</taxon>
        <taxon>Agaricomycetidae</taxon>
        <taxon>Boletales</taxon>
        <taxon>Boletales incertae sedis</taxon>
        <taxon>Leucogyrophana</taxon>
    </lineage>
</organism>
<accession>A0ACB8BLX0</accession>
<protein>
    <submittedName>
        <fullName evidence="1">Uncharacterized protein</fullName>
    </submittedName>
</protein>
<keyword evidence="2" id="KW-1185">Reference proteome</keyword>
<reference evidence="1" key="1">
    <citation type="journal article" date="2021" name="New Phytol.">
        <title>Evolutionary innovations through gain and loss of genes in the ectomycorrhizal Boletales.</title>
        <authorList>
            <person name="Wu G."/>
            <person name="Miyauchi S."/>
            <person name="Morin E."/>
            <person name="Kuo A."/>
            <person name="Drula E."/>
            <person name="Varga T."/>
            <person name="Kohler A."/>
            <person name="Feng B."/>
            <person name="Cao Y."/>
            <person name="Lipzen A."/>
            <person name="Daum C."/>
            <person name="Hundley H."/>
            <person name="Pangilinan J."/>
            <person name="Johnson J."/>
            <person name="Barry K."/>
            <person name="LaButti K."/>
            <person name="Ng V."/>
            <person name="Ahrendt S."/>
            <person name="Min B."/>
            <person name="Choi I.G."/>
            <person name="Park H."/>
            <person name="Plett J.M."/>
            <person name="Magnuson J."/>
            <person name="Spatafora J.W."/>
            <person name="Nagy L.G."/>
            <person name="Henrissat B."/>
            <person name="Grigoriev I.V."/>
            <person name="Yang Z.L."/>
            <person name="Xu J."/>
            <person name="Martin F.M."/>
        </authorList>
    </citation>
    <scope>NUCLEOTIDE SEQUENCE</scope>
    <source>
        <strain evidence="1">KUC20120723A-06</strain>
    </source>
</reference>
<evidence type="ECO:0000313" key="1">
    <source>
        <dbReference type="EMBL" id="KAH7926314.1"/>
    </source>
</evidence>
<gene>
    <name evidence="1" type="ORF">BV22DRAFT_1009366</name>
</gene>
<evidence type="ECO:0000313" key="2">
    <source>
        <dbReference type="Proteomes" id="UP000790709"/>
    </source>
</evidence>
<sequence>MKLSFSLANKNPKPVGAAPSLKRPAAFSSLEDDEPVDAAPTLSESKAVAVNKKLLAQNVESSKAAKKRMEQEMQVDSTVYQYDEVWDRMQEVKLRQKEAKEVDAKQRKPKYIEGLLTSAATRRLDHLRAEEKMIQRERESEGDDFKDKEAFVTQAYKDQMAEVRRAEQEEKEREEQEKKKRKGTSSTGMAHFYRKLLEDSEQQHEEAVAATSTQSKPIIGPQGPTTNLTITKPPEFTPKSDAELARQAREQGKEVELNDDNQIVDKRELLSAGLNLSAPNTRRLGLQSSSKKSTEGASEVVAHRAVGTAASRKEINERRAREIRQQMEDERVRLAEQKEREDNDAVQRTVLKRNTQDDVQSARERYLERKRRKLEEASLAMDSSPAEPS</sequence>
<comment type="caution">
    <text evidence="1">The sequence shown here is derived from an EMBL/GenBank/DDBJ whole genome shotgun (WGS) entry which is preliminary data.</text>
</comment>
<name>A0ACB8BLX0_9AGAM</name>
<dbReference type="EMBL" id="MU266385">
    <property type="protein sequence ID" value="KAH7926314.1"/>
    <property type="molecule type" value="Genomic_DNA"/>
</dbReference>